<sequence length="41" mass="4649">MNESSFGSTNGKSFRFYLPGPPGLVHVERTKIRKQKILNLT</sequence>
<dbReference type="AlphaFoldDB" id="M6K4E0"/>
<accession>M6K4E0</accession>
<name>M6K4E0_9LEPT</name>
<dbReference type="Proteomes" id="UP000012106">
    <property type="component" value="Unassembled WGS sequence"/>
</dbReference>
<gene>
    <name evidence="1" type="ORF">LEP1GSC063_0041</name>
</gene>
<comment type="caution">
    <text evidence="1">The sequence shown here is derived from an EMBL/GenBank/DDBJ whole genome shotgun (WGS) entry which is preliminary data.</text>
</comment>
<evidence type="ECO:0000313" key="2">
    <source>
        <dbReference type="Proteomes" id="UP000012106"/>
    </source>
</evidence>
<organism evidence="1 2">
    <name type="scientific">Leptospira santarosai serovar Arenal str. MAVJ 401</name>
    <dbReference type="NCBI Taxonomy" id="1049976"/>
    <lineage>
        <taxon>Bacteria</taxon>
        <taxon>Pseudomonadati</taxon>
        <taxon>Spirochaetota</taxon>
        <taxon>Spirochaetia</taxon>
        <taxon>Leptospirales</taxon>
        <taxon>Leptospiraceae</taxon>
        <taxon>Leptospira</taxon>
    </lineage>
</organism>
<evidence type="ECO:0000313" key="1">
    <source>
        <dbReference type="EMBL" id="EMN22607.1"/>
    </source>
</evidence>
<dbReference type="EMBL" id="AHMU02000023">
    <property type="protein sequence ID" value="EMN22607.1"/>
    <property type="molecule type" value="Genomic_DNA"/>
</dbReference>
<protein>
    <submittedName>
        <fullName evidence="1">Uncharacterized protein</fullName>
    </submittedName>
</protein>
<reference evidence="1 2" key="1">
    <citation type="submission" date="2013-01" db="EMBL/GenBank/DDBJ databases">
        <authorList>
            <person name="Harkins D.M."/>
            <person name="Durkin A.S."/>
            <person name="Brinkac L.M."/>
            <person name="Haft D.H."/>
            <person name="Selengut J.D."/>
            <person name="Sanka R."/>
            <person name="DePew J."/>
            <person name="Purushe J."/>
            <person name="Hartskeerl R.A."/>
            <person name="Ahmed A."/>
            <person name="van der Linden H."/>
            <person name="Goris M.G.A."/>
            <person name="Vinetz J.M."/>
            <person name="Sutton G.G."/>
            <person name="Nierman W.C."/>
            <person name="Fouts D.E."/>
        </authorList>
    </citation>
    <scope>NUCLEOTIDE SEQUENCE [LARGE SCALE GENOMIC DNA]</scope>
    <source>
        <strain evidence="1 2">MAVJ 401</strain>
    </source>
</reference>
<proteinExistence type="predicted"/>